<feature type="region of interest" description="Disordered" evidence="1">
    <location>
        <begin position="385"/>
        <end position="448"/>
    </location>
</feature>
<evidence type="ECO:0000313" key="3">
    <source>
        <dbReference type="EMBL" id="PRW20890.1"/>
    </source>
</evidence>
<feature type="compositionally biased region" description="Low complexity" evidence="1">
    <location>
        <begin position="554"/>
        <end position="581"/>
    </location>
</feature>
<dbReference type="Pfam" id="PF00226">
    <property type="entry name" value="DnaJ"/>
    <property type="match status" value="1"/>
</dbReference>
<proteinExistence type="predicted"/>
<feature type="region of interest" description="Disordered" evidence="1">
    <location>
        <begin position="538"/>
        <end position="641"/>
    </location>
</feature>
<dbReference type="InterPro" id="IPR018253">
    <property type="entry name" value="DnaJ_domain_CS"/>
</dbReference>
<feature type="compositionally biased region" description="Gly residues" evidence="1">
    <location>
        <begin position="544"/>
        <end position="553"/>
    </location>
</feature>
<dbReference type="InterPro" id="IPR052423">
    <property type="entry name" value="EMIR"/>
</dbReference>
<gene>
    <name evidence="3" type="ORF">C2E21_8643</name>
</gene>
<comment type="caution">
    <text evidence="3">The sequence shown here is derived from an EMBL/GenBank/DDBJ whole genome shotgun (WGS) entry which is preliminary data.</text>
</comment>
<evidence type="ECO:0000313" key="4">
    <source>
        <dbReference type="Proteomes" id="UP000239899"/>
    </source>
</evidence>
<keyword evidence="4" id="KW-1185">Reference proteome</keyword>
<dbReference type="OrthoDB" id="10250354at2759"/>
<dbReference type="InterPro" id="IPR026894">
    <property type="entry name" value="DnaJ_X"/>
</dbReference>
<feature type="compositionally biased region" description="Gly residues" evidence="1">
    <location>
        <begin position="582"/>
        <end position="594"/>
    </location>
</feature>
<dbReference type="PROSITE" id="PS00636">
    <property type="entry name" value="DNAJ_1"/>
    <property type="match status" value="1"/>
</dbReference>
<feature type="compositionally biased region" description="Pro residues" evidence="1">
    <location>
        <begin position="413"/>
        <end position="423"/>
    </location>
</feature>
<reference evidence="3 4" key="1">
    <citation type="journal article" date="2018" name="Plant J.">
        <title>Genome sequences of Chlorella sorokiniana UTEX 1602 and Micractinium conductrix SAG 241.80: implications to maltose excretion by a green alga.</title>
        <authorList>
            <person name="Arriola M.B."/>
            <person name="Velmurugan N."/>
            <person name="Zhang Y."/>
            <person name="Plunkett M.H."/>
            <person name="Hondzo H."/>
            <person name="Barney B.M."/>
        </authorList>
    </citation>
    <scope>NUCLEOTIDE SEQUENCE [LARGE SCALE GENOMIC DNA]</scope>
    <source>
        <strain evidence="4">UTEX 1602</strain>
    </source>
</reference>
<dbReference type="CDD" id="cd06257">
    <property type="entry name" value="DnaJ"/>
    <property type="match status" value="1"/>
</dbReference>
<dbReference type="Pfam" id="PF14308">
    <property type="entry name" value="DnaJ-X"/>
    <property type="match status" value="1"/>
</dbReference>
<dbReference type="PANTHER" id="PTHR44094">
    <property type="entry name" value="DNAJ HEAT SHOCK N-TERMINAL DOMAIN-CONTAINING PROTEIN"/>
    <property type="match status" value="1"/>
</dbReference>
<name>A0A2P6TE18_CHLSO</name>
<feature type="compositionally biased region" description="Basic and acidic residues" evidence="1">
    <location>
        <begin position="598"/>
        <end position="628"/>
    </location>
</feature>
<evidence type="ECO:0000259" key="2">
    <source>
        <dbReference type="PROSITE" id="PS50076"/>
    </source>
</evidence>
<dbReference type="SUPFAM" id="SSF46565">
    <property type="entry name" value="Chaperone J-domain"/>
    <property type="match status" value="1"/>
</dbReference>
<evidence type="ECO:0000256" key="1">
    <source>
        <dbReference type="SAM" id="MobiDB-lite"/>
    </source>
</evidence>
<feature type="compositionally biased region" description="Low complexity" evidence="1">
    <location>
        <begin position="385"/>
        <end position="412"/>
    </location>
</feature>
<protein>
    <submittedName>
        <fullName evidence="3">Heat shock 40 kDa</fullName>
    </submittedName>
</protein>
<dbReference type="Gene3D" id="1.10.287.110">
    <property type="entry name" value="DnaJ domain"/>
    <property type="match status" value="1"/>
</dbReference>
<dbReference type="EMBL" id="LHPG02000021">
    <property type="protein sequence ID" value="PRW20890.1"/>
    <property type="molecule type" value="Genomic_DNA"/>
</dbReference>
<dbReference type="SMART" id="SM00271">
    <property type="entry name" value="DnaJ"/>
    <property type="match status" value="1"/>
</dbReference>
<dbReference type="InterPro" id="IPR036869">
    <property type="entry name" value="J_dom_sf"/>
</dbReference>
<keyword evidence="3" id="KW-0346">Stress response</keyword>
<organism evidence="3 4">
    <name type="scientific">Chlorella sorokiniana</name>
    <name type="common">Freshwater green alga</name>
    <dbReference type="NCBI Taxonomy" id="3076"/>
    <lineage>
        <taxon>Eukaryota</taxon>
        <taxon>Viridiplantae</taxon>
        <taxon>Chlorophyta</taxon>
        <taxon>core chlorophytes</taxon>
        <taxon>Trebouxiophyceae</taxon>
        <taxon>Chlorellales</taxon>
        <taxon>Chlorellaceae</taxon>
        <taxon>Chlorella clade</taxon>
        <taxon>Chlorella</taxon>
    </lineage>
</organism>
<dbReference type="STRING" id="3076.A0A2P6TE18"/>
<dbReference type="AlphaFoldDB" id="A0A2P6TE18"/>
<dbReference type="InterPro" id="IPR001623">
    <property type="entry name" value="DnaJ_domain"/>
</dbReference>
<dbReference type="PANTHER" id="PTHR44094:SF8">
    <property type="entry name" value="DNAJ HEAT SHOCK N-TERMINAL DOMAIN-CONTAINING PROTEIN-RELATED"/>
    <property type="match status" value="1"/>
</dbReference>
<accession>A0A2P6TE18</accession>
<dbReference type="Proteomes" id="UP000239899">
    <property type="component" value="Unassembled WGS sequence"/>
</dbReference>
<dbReference type="PRINTS" id="PR00625">
    <property type="entry name" value="JDOMAIN"/>
</dbReference>
<sequence>MEGDIDAQREAQELSAALFSTRRPKHIGSGLASGAKSVAKGVLAGAVGLVAAPVIGAYQEGVKGAAKGAAAGIAGAVLLPATGVAVGVAQVVRGAVNTPEAIKESQQGKVWDEASRAWIERPTSALVPDSEPQRAARAEWRRQQGGGGEPDFYELLGVDRGASPEEVKRAYYLLARRMHPDKNPDDPEAKEKFQQLGEAYQVLGNPELRKRYDEHGAAALDVNFVDAAEFFSALFGSDRFEHLVGELLLAAAARHGGDFDATQIKRIQHAREEKLAVLLGALLRRYVEGDAEGFQESMTIEAAELATASFGDVMLQAIGSVYKAQAEIFLGGVLDGSLAALKAKGQGIKAQFAAASLALKVYKKQLEIAKLDALEQQARAVAVAQRQQHEQQQQQQQQGQEPGHEGQQVDQQWPPPPPPPPPQQQQEEVAGEGYQPRAQNGAAPPAAVTEQDAAAAALAAAAVAAEKARLEEQSLPLMLEAMWAANRIDIDSTLRHVCKQLLNDSKLSKAQRRLRAEALRELGRIFLAAARSAAEQKAARLGGSSSGGGGGSSGPRPASAGSTSSTAGAAGAAGAADAAPGGTAGGAPGGGSRQAGGFEERRRARQEEERRKKEEQARLAKQQMEDAMMHLMQKRMQQDGP</sequence>
<feature type="domain" description="J" evidence="2">
    <location>
        <begin position="151"/>
        <end position="216"/>
    </location>
</feature>
<dbReference type="PROSITE" id="PS50076">
    <property type="entry name" value="DNAJ_2"/>
    <property type="match status" value="1"/>
</dbReference>